<gene>
    <name evidence="1" type="primary">P0655A07.21</name>
</gene>
<evidence type="ECO:0000313" key="2">
    <source>
        <dbReference type="Proteomes" id="UP000000763"/>
    </source>
</evidence>
<dbReference type="Proteomes" id="UP000000763">
    <property type="component" value="Chromosome 6"/>
</dbReference>
<organism evidence="1 2">
    <name type="scientific">Oryza sativa subsp. japonica</name>
    <name type="common">Rice</name>
    <dbReference type="NCBI Taxonomy" id="39947"/>
    <lineage>
        <taxon>Eukaryota</taxon>
        <taxon>Viridiplantae</taxon>
        <taxon>Streptophyta</taxon>
        <taxon>Embryophyta</taxon>
        <taxon>Tracheophyta</taxon>
        <taxon>Spermatophyta</taxon>
        <taxon>Magnoliopsida</taxon>
        <taxon>Liliopsida</taxon>
        <taxon>Poales</taxon>
        <taxon>Poaceae</taxon>
        <taxon>BOP clade</taxon>
        <taxon>Oryzoideae</taxon>
        <taxon>Oryzeae</taxon>
        <taxon>Oryzinae</taxon>
        <taxon>Oryza</taxon>
        <taxon>Oryza sativa</taxon>
    </lineage>
</organism>
<dbReference type="EMBL" id="AP003634">
    <property type="protein sequence ID" value="BAD53639.1"/>
    <property type="molecule type" value="Genomic_DNA"/>
</dbReference>
<reference evidence="2" key="1">
    <citation type="journal article" date="2005" name="Nature">
        <title>The map-based sequence of the rice genome.</title>
        <authorList>
            <consortium name="International rice genome sequencing project (IRGSP)"/>
            <person name="Matsumoto T."/>
            <person name="Wu J."/>
            <person name="Kanamori H."/>
            <person name="Katayose Y."/>
            <person name="Fujisawa M."/>
            <person name="Namiki N."/>
            <person name="Mizuno H."/>
            <person name="Yamamoto K."/>
            <person name="Antonio B.A."/>
            <person name="Baba T."/>
            <person name="Sakata K."/>
            <person name="Nagamura Y."/>
            <person name="Aoki H."/>
            <person name="Arikawa K."/>
            <person name="Arita K."/>
            <person name="Bito T."/>
            <person name="Chiden Y."/>
            <person name="Fujitsuka N."/>
            <person name="Fukunaka R."/>
            <person name="Hamada M."/>
            <person name="Harada C."/>
            <person name="Hayashi A."/>
            <person name="Hijishita S."/>
            <person name="Honda M."/>
            <person name="Hosokawa S."/>
            <person name="Ichikawa Y."/>
            <person name="Idonuma A."/>
            <person name="Iijima M."/>
            <person name="Ikeda M."/>
            <person name="Ikeno M."/>
            <person name="Ito K."/>
            <person name="Ito S."/>
            <person name="Ito T."/>
            <person name="Ito Y."/>
            <person name="Ito Y."/>
            <person name="Iwabuchi A."/>
            <person name="Kamiya K."/>
            <person name="Karasawa W."/>
            <person name="Kurita K."/>
            <person name="Katagiri S."/>
            <person name="Kikuta A."/>
            <person name="Kobayashi H."/>
            <person name="Kobayashi N."/>
            <person name="Machita K."/>
            <person name="Maehara T."/>
            <person name="Masukawa M."/>
            <person name="Mizubayashi T."/>
            <person name="Mukai Y."/>
            <person name="Nagasaki H."/>
            <person name="Nagata Y."/>
            <person name="Naito S."/>
            <person name="Nakashima M."/>
            <person name="Nakama Y."/>
            <person name="Nakamichi Y."/>
            <person name="Nakamura M."/>
            <person name="Meguro A."/>
            <person name="Negishi M."/>
            <person name="Ohta I."/>
            <person name="Ohta T."/>
            <person name="Okamoto M."/>
            <person name="Ono N."/>
            <person name="Saji S."/>
            <person name="Sakaguchi M."/>
            <person name="Sakai K."/>
            <person name="Shibata M."/>
            <person name="Shimokawa T."/>
            <person name="Song J."/>
            <person name="Takazaki Y."/>
            <person name="Terasawa K."/>
            <person name="Tsugane M."/>
            <person name="Tsuji K."/>
            <person name="Ueda S."/>
            <person name="Waki K."/>
            <person name="Yamagata H."/>
            <person name="Yamamoto M."/>
            <person name="Yamamoto S."/>
            <person name="Yamane H."/>
            <person name="Yoshiki S."/>
            <person name="Yoshihara R."/>
            <person name="Yukawa K."/>
            <person name="Zhong H."/>
            <person name="Yano M."/>
            <person name="Yuan Q."/>
            <person name="Ouyang S."/>
            <person name="Liu J."/>
            <person name="Jones K.M."/>
            <person name="Gansberger K."/>
            <person name="Moffat K."/>
            <person name="Hill J."/>
            <person name="Bera J."/>
            <person name="Fadrosh D."/>
            <person name="Jin S."/>
            <person name="Johri S."/>
            <person name="Kim M."/>
            <person name="Overton L."/>
            <person name="Reardon M."/>
            <person name="Tsitrin T."/>
            <person name="Vuong H."/>
            <person name="Weaver B."/>
            <person name="Ciecko A."/>
            <person name="Tallon L."/>
            <person name="Jackson J."/>
            <person name="Pai G."/>
            <person name="Aken S.V."/>
            <person name="Utterback T."/>
            <person name="Reidmuller S."/>
            <person name="Feldblyum T."/>
            <person name="Hsiao J."/>
            <person name="Zismann V."/>
            <person name="Iobst S."/>
            <person name="de Vazeille A.R."/>
            <person name="Buell C.R."/>
            <person name="Ying K."/>
            <person name="Li Y."/>
            <person name="Lu T."/>
            <person name="Huang Y."/>
            <person name="Zhao Q."/>
            <person name="Feng Q."/>
            <person name="Zhang L."/>
            <person name="Zhu J."/>
            <person name="Weng Q."/>
            <person name="Mu J."/>
            <person name="Lu Y."/>
            <person name="Fan D."/>
            <person name="Liu Y."/>
            <person name="Guan J."/>
            <person name="Zhang Y."/>
            <person name="Yu S."/>
            <person name="Liu X."/>
            <person name="Zhang Y."/>
            <person name="Hong G."/>
            <person name="Han B."/>
            <person name="Choisne N."/>
            <person name="Demange N."/>
            <person name="Orjeda G."/>
            <person name="Samain S."/>
            <person name="Cattolico L."/>
            <person name="Pelletier E."/>
            <person name="Couloux A."/>
            <person name="Segurens B."/>
            <person name="Wincker P."/>
            <person name="D'Hont A."/>
            <person name="Scarpelli C."/>
            <person name="Weissenbach J."/>
            <person name="Salanoubat M."/>
            <person name="Quetier F."/>
            <person name="Yu Y."/>
            <person name="Kim H.R."/>
            <person name="Rambo T."/>
            <person name="Currie J."/>
            <person name="Collura K."/>
            <person name="Luo M."/>
            <person name="Yang T."/>
            <person name="Ammiraju J.S.S."/>
            <person name="Engler F."/>
            <person name="Soderlund C."/>
            <person name="Wing R.A."/>
            <person name="Palmer L.E."/>
            <person name="de la Bastide M."/>
            <person name="Spiegel L."/>
            <person name="Nascimento L."/>
            <person name="Zutavern T."/>
            <person name="O'Shaughnessy A."/>
            <person name="Dike S."/>
            <person name="Dedhia N."/>
            <person name="Preston R."/>
            <person name="Balija V."/>
            <person name="McCombie W.R."/>
            <person name="Chow T."/>
            <person name="Chen H."/>
            <person name="Chung M."/>
            <person name="Chen C."/>
            <person name="Shaw J."/>
            <person name="Wu H."/>
            <person name="Hsiao K."/>
            <person name="Chao Y."/>
            <person name="Chu M."/>
            <person name="Cheng C."/>
            <person name="Hour A."/>
            <person name="Lee P."/>
            <person name="Lin S."/>
            <person name="Lin Y."/>
            <person name="Liou J."/>
            <person name="Liu S."/>
            <person name="Hsing Y."/>
            <person name="Raghuvanshi S."/>
            <person name="Mohanty A."/>
            <person name="Bharti A.K."/>
            <person name="Gaur A."/>
            <person name="Gupta V."/>
            <person name="Kumar D."/>
            <person name="Ravi V."/>
            <person name="Vij S."/>
            <person name="Kapur A."/>
            <person name="Khurana P."/>
            <person name="Khurana P."/>
            <person name="Khurana J.P."/>
            <person name="Tyagi A.K."/>
            <person name="Gaikwad K."/>
            <person name="Singh A."/>
            <person name="Dalal V."/>
            <person name="Srivastava S."/>
            <person name="Dixit A."/>
            <person name="Pal A.K."/>
            <person name="Ghazi I.A."/>
            <person name="Yadav M."/>
            <person name="Pandit A."/>
            <person name="Bhargava A."/>
            <person name="Sureshbabu K."/>
            <person name="Batra K."/>
            <person name="Sharma T.R."/>
            <person name="Mohapatra T."/>
            <person name="Singh N.K."/>
            <person name="Messing J."/>
            <person name="Nelson A.B."/>
            <person name="Fuks G."/>
            <person name="Kavchok S."/>
            <person name="Keizer G."/>
            <person name="Linton E."/>
            <person name="Llaca V."/>
            <person name="Song R."/>
            <person name="Tanyolac B."/>
            <person name="Young S."/>
            <person name="Ho-Il K."/>
            <person name="Hahn J.H."/>
            <person name="Sangsakoo G."/>
            <person name="Vanavichit A."/>
            <person name="de Mattos Luiz.A.T."/>
            <person name="Zimmer P.D."/>
            <person name="Malone G."/>
            <person name="Dellagostin O."/>
            <person name="de Oliveira A.C."/>
            <person name="Bevan M."/>
            <person name="Bancroft I."/>
            <person name="Minx P."/>
            <person name="Cordum H."/>
            <person name="Wilson R."/>
            <person name="Cheng Z."/>
            <person name="Jin W."/>
            <person name="Jiang J."/>
            <person name="Leong S.A."/>
            <person name="Iwama H."/>
            <person name="Gojobori T."/>
            <person name="Itoh T."/>
            <person name="Niimura Y."/>
            <person name="Fujii Y."/>
            <person name="Habara T."/>
            <person name="Sakai H."/>
            <person name="Sato Y."/>
            <person name="Wilson G."/>
            <person name="Kumar K."/>
            <person name="McCouch S."/>
            <person name="Juretic N."/>
            <person name="Hoen D."/>
            <person name="Wright S."/>
            <person name="Bruskiewich R."/>
            <person name="Bureau T."/>
            <person name="Miyao A."/>
            <person name="Hirochika H."/>
            <person name="Nishikawa T."/>
            <person name="Kadowaki K."/>
            <person name="Sugiura M."/>
            <person name="Burr B."/>
            <person name="Sasaki T."/>
        </authorList>
    </citation>
    <scope>NUCLEOTIDE SEQUENCE [LARGE SCALE GENOMIC DNA]</scope>
    <source>
        <strain evidence="2">cv. Nipponbare</strain>
    </source>
</reference>
<reference evidence="2" key="2">
    <citation type="journal article" date="2008" name="Nucleic Acids Res.">
        <title>The rice annotation project database (RAP-DB): 2008 update.</title>
        <authorList>
            <consortium name="The rice annotation project (RAP)"/>
        </authorList>
    </citation>
    <scope>GENOME REANNOTATION</scope>
    <source>
        <strain evidence="2">cv. Nipponbare</strain>
    </source>
</reference>
<accession>Q5Z9G8</accession>
<name>Q5Z9G8_ORYSJ</name>
<dbReference type="AlphaFoldDB" id="Q5Z9G8"/>
<protein>
    <submittedName>
        <fullName evidence="1">Uncharacterized protein</fullName>
    </submittedName>
</protein>
<sequence>MAAAGGSPATTSFKTSTRLAADCGGELSTRNARVAARTRCAYDAAAAMGAESSSFLSLFSLRQQAMMRMLMRMQIRCVVQESAADEPLKKGDCREPLAAINSFLDSCIRSAKEAYDLAGNEHHGQSSKS</sequence>
<proteinExistence type="predicted"/>
<evidence type="ECO:0000313" key="1">
    <source>
        <dbReference type="EMBL" id="BAD53639.1"/>
    </source>
</evidence>